<evidence type="ECO:0000313" key="1">
    <source>
        <dbReference type="EMBL" id="KAK4538660.1"/>
    </source>
</evidence>
<accession>A0AAV9J2Q7</accession>
<dbReference type="AlphaFoldDB" id="A0AAV9J2Q7"/>
<dbReference type="Proteomes" id="UP001301350">
    <property type="component" value="Unassembled WGS sequence"/>
</dbReference>
<comment type="caution">
    <text evidence="1">The sequence shown here is derived from an EMBL/GenBank/DDBJ whole genome shotgun (WGS) entry which is preliminary data.</text>
</comment>
<keyword evidence="2" id="KW-1185">Reference proteome</keyword>
<protein>
    <recommendedName>
        <fullName evidence="3">SWIM-type domain-containing protein</fullName>
    </recommendedName>
</protein>
<gene>
    <name evidence="1" type="ORF">CDCA_CDCA19G4685</name>
</gene>
<sequence length="154" mass="17088">MSIPDTLRSELLRRLFDDVQRAPRIVDAHVSGLLVLLGGDVARVDAVLDFCARQAHRVTIHAYTAERWFARVRAGDPRRRTDHVCLGAGRYCSCQEGCLRDGRPTLCHHSLGASLLHAMGDAIRGDTRGARPAWVKYATEAEYEAALQHAVMAR</sequence>
<dbReference type="EMBL" id="JANCYW010000019">
    <property type="protein sequence ID" value="KAK4538660.1"/>
    <property type="molecule type" value="Genomic_DNA"/>
</dbReference>
<proteinExistence type="predicted"/>
<reference evidence="1 2" key="1">
    <citation type="submission" date="2022-07" db="EMBL/GenBank/DDBJ databases">
        <title>Genome-wide signatures of adaptation to extreme environments.</title>
        <authorList>
            <person name="Cho C.H."/>
            <person name="Yoon H.S."/>
        </authorList>
    </citation>
    <scope>NUCLEOTIDE SEQUENCE [LARGE SCALE GENOMIC DNA]</scope>
    <source>
        <strain evidence="1 2">DBV 063 E5</strain>
    </source>
</reference>
<evidence type="ECO:0008006" key="3">
    <source>
        <dbReference type="Google" id="ProtNLM"/>
    </source>
</evidence>
<name>A0AAV9J2Q7_CYACA</name>
<organism evidence="1 2">
    <name type="scientific">Cyanidium caldarium</name>
    <name type="common">Red alga</name>
    <dbReference type="NCBI Taxonomy" id="2771"/>
    <lineage>
        <taxon>Eukaryota</taxon>
        <taxon>Rhodophyta</taxon>
        <taxon>Bangiophyceae</taxon>
        <taxon>Cyanidiales</taxon>
        <taxon>Cyanidiaceae</taxon>
        <taxon>Cyanidium</taxon>
    </lineage>
</organism>
<evidence type="ECO:0000313" key="2">
    <source>
        <dbReference type="Proteomes" id="UP001301350"/>
    </source>
</evidence>